<name>A0A8X6XQG2_9ARAC</name>
<reference evidence="2" key="1">
    <citation type="submission" date="2020-08" db="EMBL/GenBank/DDBJ databases">
        <title>Multicomponent nature underlies the extraordinary mechanical properties of spider dragline silk.</title>
        <authorList>
            <person name="Kono N."/>
            <person name="Nakamura H."/>
            <person name="Mori M."/>
            <person name="Yoshida Y."/>
            <person name="Ohtoshi R."/>
            <person name="Malay A.D."/>
            <person name="Moran D.A.P."/>
            <person name="Tomita M."/>
            <person name="Numata K."/>
            <person name="Arakawa K."/>
        </authorList>
    </citation>
    <scope>NUCLEOTIDE SEQUENCE</scope>
</reference>
<evidence type="ECO:0000256" key="1">
    <source>
        <dbReference type="SAM" id="MobiDB-lite"/>
    </source>
</evidence>
<evidence type="ECO:0000313" key="2">
    <source>
        <dbReference type="EMBL" id="GFY56714.1"/>
    </source>
</evidence>
<organism evidence="2 3">
    <name type="scientific">Trichonephila inaurata madagascariensis</name>
    <dbReference type="NCBI Taxonomy" id="2747483"/>
    <lineage>
        <taxon>Eukaryota</taxon>
        <taxon>Metazoa</taxon>
        <taxon>Ecdysozoa</taxon>
        <taxon>Arthropoda</taxon>
        <taxon>Chelicerata</taxon>
        <taxon>Arachnida</taxon>
        <taxon>Araneae</taxon>
        <taxon>Araneomorphae</taxon>
        <taxon>Entelegynae</taxon>
        <taxon>Araneoidea</taxon>
        <taxon>Nephilidae</taxon>
        <taxon>Trichonephila</taxon>
        <taxon>Trichonephila inaurata</taxon>
    </lineage>
</organism>
<feature type="region of interest" description="Disordered" evidence="1">
    <location>
        <begin position="45"/>
        <end position="71"/>
    </location>
</feature>
<sequence>MNWRLQTNLRTPHHTRPRAGFLPAGLLVLRRAQRTFQTHHHLPRVLQRKGAHQPKSVVSRQAERPERSATVRGLRLQLTSTLSGTHLPAGLPEDLFYRAIFAVSRSWGGRLPPLHSPI</sequence>
<gene>
    <name evidence="2" type="ORF">TNIN_3191</name>
</gene>
<comment type="caution">
    <text evidence="2">The sequence shown here is derived from an EMBL/GenBank/DDBJ whole genome shotgun (WGS) entry which is preliminary data.</text>
</comment>
<protein>
    <submittedName>
        <fullName evidence="2">Uncharacterized protein</fullName>
    </submittedName>
</protein>
<keyword evidence="3" id="KW-1185">Reference proteome</keyword>
<accession>A0A8X6XQG2</accession>
<evidence type="ECO:0000313" key="3">
    <source>
        <dbReference type="Proteomes" id="UP000886998"/>
    </source>
</evidence>
<dbReference type="AlphaFoldDB" id="A0A8X6XQG2"/>
<proteinExistence type="predicted"/>
<dbReference type="Proteomes" id="UP000886998">
    <property type="component" value="Unassembled WGS sequence"/>
</dbReference>
<dbReference type="EMBL" id="BMAV01011115">
    <property type="protein sequence ID" value="GFY56714.1"/>
    <property type="molecule type" value="Genomic_DNA"/>
</dbReference>